<reference evidence="3" key="1">
    <citation type="journal article" date="2017" name="Int. J. Syst. Evol. Microbiol.">
        <title>Notoacmeibacter marinus gen. nov., sp. nov., isolated from the gut of a limpet and proposal of Notoacmeibacteraceae fam. nov. in the order Rhizobiales of the class Alphaproteobacteria.</title>
        <authorList>
            <person name="Huang Z."/>
            <person name="Guo F."/>
            <person name="Lai Q."/>
        </authorList>
    </citation>
    <scope>NUCLEOTIDE SEQUENCE [LARGE SCALE GENOMIC DNA]</scope>
    <source>
        <strain evidence="3">XMTR2A4</strain>
    </source>
</reference>
<dbReference type="AlphaFoldDB" id="A0A231V2L6"/>
<accession>A0A231V2L6</accession>
<dbReference type="RefSeq" id="WP_094076333.1">
    <property type="nucleotide sequence ID" value="NZ_NBYO01000001.1"/>
</dbReference>
<gene>
    <name evidence="2" type="ORF">B7H23_05615</name>
</gene>
<dbReference type="EMBL" id="NBYO01000001">
    <property type="protein sequence ID" value="OXT02377.1"/>
    <property type="molecule type" value="Genomic_DNA"/>
</dbReference>
<dbReference type="Gene3D" id="2.60.120.10">
    <property type="entry name" value="Jelly Rolls"/>
    <property type="match status" value="1"/>
</dbReference>
<dbReference type="Pfam" id="PF00027">
    <property type="entry name" value="cNMP_binding"/>
    <property type="match status" value="1"/>
</dbReference>
<comment type="caution">
    <text evidence="2">The sequence shown here is derived from an EMBL/GenBank/DDBJ whole genome shotgun (WGS) entry which is preliminary data.</text>
</comment>
<dbReference type="SMART" id="SM00100">
    <property type="entry name" value="cNMP"/>
    <property type="match status" value="1"/>
</dbReference>
<dbReference type="InterPro" id="IPR000595">
    <property type="entry name" value="cNMP-bd_dom"/>
</dbReference>
<evidence type="ECO:0000259" key="1">
    <source>
        <dbReference type="PROSITE" id="PS50042"/>
    </source>
</evidence>
<dbReference type="CDD" id="cd00038">
    <property type="entry name" value="CAP_ED"/>
    <property type="match status" value="1"/>
</dbReference>
<name>A0A231V2L6_9HYPH</name>
<evidence type="ECO:0000313" key="3">
    <source>
        <dbReference type="Proteomes" id="UP000215405"/>
    </source>
</evidence>
<keyword evidence="3" id="KW-1185">Reference proteome</keyword>
<organism evidence="2 3">
    <name type="scientific">Notoacmeibacter marinus</name>
    <dbReference type="NCBI Taxonomy" id="1876515"/>
    <lineage>
        <taxon>Bacteria</taxon>
        <taxon>Pseudomonadati</taxon>
        <taxon>Pseudomonadota</taxon>
        <taxon>Alphaproteobacteria</taxon>
        <taxon>Hyphomicrobiales</taxon>
        <taxon>Notoacmeibacteraceae</taxon>
        <taxon>Notoacmeibacter</taxon>
    </lineage>
</organism>
<dbReference type="PROSITE" id="PS50042">
    <property type="entry name" value="CNMP_BINDING_3"/>
    <property type="match status" value="1"/>
</dbReference>
<protein>
    <recommendedName>
        <fullName evidence="1">Cyclic nucleotide-binding domain-containing protein</fullName>
    </recommendedName>
</protein>
<sequence>MALRDDIAALSQIPLLSSLNNEQLRILAFASDTVDLGDGQELFREGANADSAYVVRSGTIALKGRSDRHEERFGRDAVLGELSLIATTTRPGTAKAVEGPASLLRLNRTTLRRVLEEYPDVAATMHETIRQRLARMTGQIGALAGRFEGDD</sequence>
<dbReference type="InterPro" id="IPR014710">
    <property type="entry name" value="RmlC-like_jellyroll"/>
</dbReference>
<proteinExistence type="predicted"/>
<dbReference type="SUPFAM" id="SSF51206">
    <property type="entry name" value="cAMP-binding domain-like"/>
    <property type="match status" value="1"/>
</dbReference>
<dbReference type="Proteomes" id="UP000215405">
    <property type="component" value="Unassembled WGS sequence"/>
</dbReference>
<evidence type="ECO:0000313" key="2">
    <source>
        <dbReference type="EMBL" id="OXT02377.1"/>
    </source>
</evidence>
<dbReference type="InterPro" id="IPR018490">
    <property type="entry name" value="cNMP-bd_dom_sf"/>
</dbReference>
<feature type="domain" description="Cyclic nucleotide-binding" evidence="1">
    <location>
        <begin position="15"/>
        <end position="132"/>
    </location>
</feature>